<proteinExistence type="predicted"/>
<gene>
    <name evidence="1" type="ORF">QT969_10500</name>
</gene>
<organism evidence="1 2">
    <name type="scientific">Rhodococcus indonesiensis</name>
    <dbReference type="NCBI Taxonomy" id="3055869"/>
    <lineage>
        <taxon>Bacteria</taxon>
        <taxon>Bacillati</taxon>
        <taxon>Actinomycetota</taxon>
        <taxon>Actinomycetes</taxon>
        <taxon>Mycobacteriales</taxon>
        <taxon>Nocardiaceae</taxon>
        <taxon>Rhodococcus</taxon>
    </lineage>
</organism>
<evidence type="ECO:0000313" key="2">
    <source>
        <dbReference type="Proteomes" id="UP001233164"/>
    </source>
</evidence>
<keyword evidence="2" id="KW-1185">Reference proteome</keyword>
<dbReference type="Proteomes" id="UP001233164">
    <property type="component" value="Unassembled WGS sequence"/>
</dbReference>
<dbReference type="EMBL" id="JAUBOF010000027">
    <property type="protein sequence ID" value="MDM7488721.1"/>
    <property type="molecule type" value="Genomic_DNA"/>
</dbReference>
<sequence>MAVPGRQPVPASQKRFRGKSDIDWVEVQDVPYTGERPELPITRTVVTKDGQIDVELLELTRKWWDTITRMPHCALWTDSDWMFALSTAIVADAAFCGIASAAVELRNREKVLGTTADFRRGLRIRYVSVEEQPEPAKVTNIDRYRDL</sequence>
<dbReference type="InterPro" id="IPR057972">
    <property type="entry name" value="Terminase_7"/>
</dbReference>
<evidence type="ECO:0000313" key="1">
    <source>
        <dbReference type="EMBL" id="MDM7488721.1"/>
    </source>
</evidence>
<name>A0ABT7RM54_9NOCA</name>
<accession>A0ABT7RM54</accession>
<protein>
    <submittedName>
        <fullName evidence="1">Uncharacterized protein</fullName>
    </submittedName>
</protein>
<reference evidence="1 2" key="1">
    <citation type="submission" date="2023-06" db="EMBL/GenBank/DDBJ databases">
        <title>Rhodococcus indonesiensis sp. nov a new member of the Rhodococcus ruber lineage isolated from a sediment of neutral hot spring.</title>
        <authorList>
            <person name="Kusuma A.B."/>
            <person name="Fenylestari G."/>
            <person name="Ammar F."/>
            <person name="Nouioui I."/>
            <person name="Goodfellow M."/>
        </authorList>
    </citation>
    <scope>NUCLEOTIDE SEQUENCE [LARGE SCALE GENOMIC DNA]</scope>
    <source>
        <strain evidence="1 2">CSLK01-03</strain>
    </source>
</reference>
<dbReference type="Pfam" id="PF25673">
    <property type="entry name" value="Terminase_7"/>
    <property type="match status" value="1"/>
</dbReference>
<dbReference type="RefSeq" id="WP_289378789.1">
    <property type="nucleotide sequence ID" value="NZ_JAUBOF010000027.1"/>
</dbReference>
<comment type="caution">
    <text evidence="1">The sequence shown here is derived from an EMBL/GenBank/DDBJ whole genome shotgun (WGS) entry which is preliminary data.</text>
</comment>